<name>A0A7X0UCU9_9BURK</name>
<feature type="transmembrane region" description="Helical" evidence="1">
    <location>
        <begin position="90"/>
        <end position="111"/>
    </location>
</feature>
<accession>A0A7X0UCU9</accession>
<feature type="transmembrane region" description="Helical" evidence="1">
    <location>
        <begin position="55"/>
        <end position="78"/>
    </location>
</feature>
<evidence type="ECO:0008006" key="4">
    <source>
        <dbReference type="Google" id="ProtNLM"/>
    </source>
</evidence>
<keyword evidence="1" id="KW-0812">Transmembrane</keyword>
<evidence type="ECO:0000313" key="3">
    <source>
        <dbReference type="Proteomes" id="UP000575083"/>
    </source>
</evidence>
<organism evidence="2 3">
    <name type="scientific">Acidovorax soli</name>
    <dbReference type="NCBI Taxonomy" id="592050"/>
    <lineage>
        <taxon>Bacteria</taxon>
        <taxon>Pseudomonadati</taxon>
        <taxon>Pseudomonadota</taxon>
        <taxon>Betaproteobacteria</taxon>
        <taxon>Burkholderiales</taxon>
        <taxon>Comamonadaceae</taxon>
        <taxon>Acidovorax</taxon>
    </lineage>
</organism>
<evidence type="ECO:0000256" key="1">
    <source>
        <dbReference type="SAM" id="Phobius"/>
    </source>
</evidence>
<feature type="transmembrane region" description="Helical" evidence="1">
    <location>
        <begin position="12"/>
        <end position="35"/>
    </location>
</feature>
<proteinExistence type="predicted"/>
<gene>
    <name evidence="2" type="ORF">HNP48_006533</name>
</gene>
<feature type="transmembrane region" description="Helical" evidence="1">
    <location>
        <begin position="117"/>
        <end position="135"/>
    </location>
</feature>
<reference evidence="2 3" key="1">
    <citation type="submission" date="2020-08" db="EMBL/GenBank/DDBJ databases">
        <title>Functional genomics of gut bacteria from endangered species of beetles.</title>
        <authorList>
            <person name="Carlos-Shanley C."/>
        </authorList>
    </citation>
    <scope>NUCLEOTIDE SEQUENCE [LARGE SCALE GENOMIC DNA]</scope>
    <source>
        <strain evidence="2 3">S00198</strain>
    </source>
</reference>
<comment type="caution">
    <text evidence="2">The sequence shown here is derived from an EMBL/GenBank/DDBJ whole genome shotgun (WGS) entry which is preliminary data.</text>
</comment>
<dbReference type="RefSeq" id="WP_184865199.1">
    <property type="nucleotide sequence ID" value="NZ_JACHLK010000023.1"/>
</dbReference>
<protein>
    <recommendedName>
        <fullName evidence="4">Transmembrane protein</fullName>
    </recommendedName>
</protein>
<evidence type="ECO:0000313" key="2">
    <source>
        <dbReference type="EMBL" id="MBB6563807.1"/>
    </source>
</evidence>
<dbReference type="EMBL" id="JACHLK010000023">
    <property type="protein sequence ID" value="MBB6563807.1"/>
    <property type="molecule type" value="Genomic_DNA"/>
</dbReference>
<dbReference type="Proteomes" id="UP000575083">
    <property type="component" value="Unassembled WGS sequence"/>
</dbReference>
<keyword evidence="1" id="KW-1133">Transmembrane helix</keyword>
<keyword evidence="1" id="KW-0472">Membrane</keyword>
<dbReference type="AlphaFoldDB" id="A0A7X0UCU9"/>
<keyword evidence="3" id="KW-1185">Reference proteome</keyword>
<sequence>MHRFSFKAIVAGVVLMLVLLPLIAYGLWYLASWWFQTQGAGDAQLAQLVTEFLDGNLGTLALLLAGGAMCIPGGYVTARLAPAHPYANNLVVALMLTAISIGLAIGTGSGWDWWFDIANAFFTVAGCWFGGWLVARRSR</sequence>